<evidence type="ECO:0000313" key="3">
    <source>
        <dbReference type="Proteomes" id="UP000270530"/>
    </source>
</evidence>
<protein>
    <recommendedName>
        <fullName evidence="4">Transmembrane protein</fullName>
    </recommendedName>
</protein>
<dbReference type="Proteomes" id="UP000270530">
    <property type="component" value="Chromosome"/>
</dbReference>
<dbReference type="RefSeq" id="WP_126537505.1">
    <property type="nucleotide sequence ID" value="NZ_AP018560.1"/>
</dbReference>
<dbReference type="KEGG" id="rbd:ALSL_1274"/>
<evidence type="ECO:0000256" key="1">
    <source>
        <dbReference type="SAM" id="Phobius"/>
    </source>
</evidence>
<reference evidence="3" key="2">
    <citation type="submission" date="2018-06" db="EMBL/GenBank/DDBJ databases">
        <title>Genome sequence of Rhodanobacteraceae bacterium strain Dysh456.</title>
        <authorList>
            <person name="Fukui M."/>
        </authorList>
    </citation>
    <scope>NUCLEOTIDE SEQUENCE [LARGE SCALE GENOMIC DNA]</scope>
    <source>
        <strain evidence="3">Dysh456</strain>
    </source>
</reference>
<evidence type="ECO:0008006" key="4">
    <source>
        <dbReference type="Google" id="ProtNLM"/>
    </source>
</evidence>
<proteinExistence type="predicted"/>
<sequence>MPITLAALVTGVAGASCHYLASPQQRLRKHPAPRWLRAAGIVLLAFAFWLWRPALGSGAALAAVMALCMTVWVALPYLAWWLRGGANR</sequence>
<keyword evidence="3" id="KW-1185">Reference proteome</keyword>
<name>A0A2Z6E4U9_9GAMM</name>
<reference evidence="3" key="1">
    <citation type="submission" date="2018-04" db="EMBL/GenBank/DDBJ databases">
        <authorList>
            <person name="Watanabe M."/>
            <person name="Kojima H."/>
        </authorList>
    </citation>
    <scope>NUCLEOTIDE SEQUENCE [LARGE SCALE GENOMIC DNA]</scope>
    <source>
        <strain evidence="3">Dysh456</strain>
    </source>
</reference>
<dbReference type="EMBL" id="AP018560">
    <property type="protein sequence ID" value="BBD79932.1"/>
    <property type="molecule type" value="Genomic_DNA"/>
</dbReference>
<gene>
    <name evidence="2" type="ORF">ALSL_1274</name>
</gene>
<accession>A0A2Z6E4U9</accession>
<dbReference type="AlphaFoldDB" id="A0A2Z6E4U9"/>
<dbReference type="OrthoDB" id="5958452at2"/>
<evidence type="ECO:0000313" key="2">
    <source>
        <dbReference type="EMBL" id="BBD79932.1"/>
    </source>
</evidence>
<organism evidence="2 3">
    <name type="scientific">Aerosticca soli</name>
    <dbReference type="NCBI Taxonomy" id="2010829"/>
    <lineage>
        <taxon>Bacteria</taxon>
        <taxon>Pseudomonadati</taxon>
        <taxon>Pseudomonadota</taxon>
        <taxon>Gammaproteobacteria</taxon>
        <taxon>Lysobacterales</taxon>
        <taxon>Rhodanobacteraceae</taxon>
        <taxon>Aerosticca</taxon>
    </lineage>
</organism>
<feature type="transmembrane region" description="Helical" evidence="1">
    <location>
        <begin position="33"/>
        <end position="51"/>
    </location>
</feature>
<keyword evidence="1" id="KW-1133">Transmembrane helix</keyword>
<keyword evidence="1" id="KW-0812">Transmembrane</keyword>
<keyword evidence="1" id="KW-0472">Membrane</keyword>
<feature type="transmembrane region" description="Helical" evidence="1">
    <location>
        <begin position="58"/>
        <end position="82"/>
    </location>
</feature>